<evidence type="ECO:0000256" key="4">
    <source>
        <dbReference type="ARBA" id="ARBA00023125"/>
    </source>
</evidence>
<feature type="compositionally biased region" description="Acidic residues" evidence="12">
    <location>
        <begin position="1237"/>
        <end position="1246"/>
    </location>
</feature>
<dbReference type="GO" id="GO:0005634">
    <property type="term" value="C:nucleus"/>
    <property type="evidence" value="ECO:0007669"/>
    <property type="project" value="UniProtKB-UniRule"/>
</dbReference>
<feature type="compositionally biased region" description="Low complexity" evidence="12">
    <location>
        <begin position="667"/>
        <end position="681"/>
    </location>
</feature>
<evidence type="ECO:0000256" key="12">
    <source>
        <dbReference type="SAM" id="MobiDB-lite"/>
    </source>
</evidence>
<evidence type="ECO:0000256" key="2">
    <source>
        <dbReference type="ARBA" id="ARBA00022553"/>
    </source>
</evidence>
<dbReference type="STRING" id="94237.ENSMMOP00000020701"/>
<accession>A0A3Q3XDQ3</accession>
<dbReference type="InterPro" id="IPR058607">
    <property type="entry name" value="HMG-box_Cic-like"/>
</dbReference>
<reference evidence="14" key="2">
    <citation type="submission" date="2025-09" db="UniProtKB">
        <authorList>
            <consortium name="Ensembl"/>
        </authorList>
    </citation>
    <scope>IDENTIFICATION</scope>
</reference>
<dbReference type="CDD" id="cd21990">
    <property type="entry name" value="HMG-box_CIC-like"/>
    <property type="match status" value="1"/>
</dbReference>
<comment type="function">
    <text evidence="7">Transcriptional repressor which plays a role in development of the central nervous system (CNS). In concert with ATXN1 and ATXN1L, involved in brain development.</text>
</comment>
<feature type="region of interest" description="Disordered" evidence="12">
    <location>
        <begin position="450"/>
        <end position="501"/>
    </location>
</feature>
<reference evidence="14" key="1">
    <citation type="submission" date="2025-08" db="UniProtKB">
        <authorList>
            <consortium name="Ensembl"/>
        </authorList>
    </citation>
    <scope>IDENTIFICATION</scope>
</reference>
<feature type="compositionally biased region" description="Low complexity" evidence="12">
    <location>
        <begin position="329"/>
        <end position="340"/>
    </location>
</feature>
<feature type="compositionally biased region" description="Basic and acidic residues" evidence="12">
    <location>
        <begin position="644"/>
        <end position="654"/>
    </location>
</feature>
<proteinExistence type="predicted"/>
<feature type="compositionally biased region" description="Polar residues" evidence="12">
    <location>
        <begin position="610"/>
        <end position="621"/>
    </location>
</feature>
<feature type="compositionally biased region" description="Low complexity" evidence="12">
    <location>
        <begin position="689"/>
        <end position="702"/>
    </location>
</feature>
<feature type="compositionally biased region" description="Basic and acidic residues" evidence="12">
    <location>
        <begin position="2270"/>
        <end position="2280"/>
    </location>
</feature>
<keyword evidence="5" id="KW-0804">Transcription</keyword>
<keyword evidence="3" id="KW-0805">Transcription regulation</keyword>
<feature type="region of interest" description="Disordered" evidence="12">
    <location>
        <begin position="529"/>
        <end position="726"/>
    </location>
</feature>
<feature type="compositionally biased region" description="Low complexity" evidence="12">
    <location>
        <begin position="1827"/>
        <end position="1837"/>
    </location>
</feature>
<comment type="subunit">
    <text evidence="8">Found in a complex with ATXN1 and ATXN1L.</text>
</comment>
<keyword evidence="4 11" id="KW-0238">DNA-binding</keyword>
<feature type="compositionally biased region" description="Polar residues" evidence="12">
    <location>
        <begin position="350"/>
        <end position="369"/>
    </location>
</feature>
<dbReference type="InterPro" id="IPR009071">
    <property type="entry name" value="HMG_box_dom"/>
</dbReference>
<feature type="region of interest" description="Disordered" evidence="12">
    <location>
        <begin position="1118"/>
        <end position="1190"/>
    </location>
</feature>
<feature type="compositionally biased region" description="Polar residues" evidence="12">
    <location>
        <begin position="1506"/>
        <end position="1517"/>
    </location>
</feature>
<feature type="compositionally biased region" description="Pro residues" evidence="12">
    <location>
        <begin position="703"/>
        <end position="717"/>
    </location>
</feature>
<dbReference type="Pfam" id="PF25981">
    <property type="entry name" value="HTH_Cic_C"/>
    <property type="match status" value="1"/>
</dbReference>
<feature type="region of interest" description="Disordered" evidence="12">
    <location>
        <begin position="1203"/>
        <end position="1278"/>
    </location>
</feature>
<dbReference type="InterPro" id="IPR036910">
    <property type="entry name" value="HMG_box_dom_sf"/>
</dbReference>
<dbReference type="PROSITE" id="PS50118">
    <property type="entry name" value="HMG_BOX_2"/>
    <property type="match status" value="1"/>
</dbReference>
<keyword evidence="6 11" id="KW-0539">Nucleus</keyword>
<protein>
    <recommendedName>
        <fullName evidence="10">Protein capicua homolog</fullName>
    </recommendedName>
</protein>
<feature type="compositionally biased region" description="Low complexity" evidence="12">
    <location>
        <begin position="370"/>
        <end position="388"/>
    </location>
</feature>
<keyword evidence="15" id="KW-1185">Reference proteome</keyword>
<feature type="region of interest" description="Disordered" evidence="12">
    <location>
        <begin position="2084"/>
        <end position="2132"/>
    </location>
</feature>
<dbReference type="InterPro" id="IPR032147">
    <property type="entry name" value="Cic_dom"/>
</dbReference>
<evidence type="ECO:0000256" key="3">
    <source>
        <dbReference type="ARBA" id="ARBA00023015"/>
    </source>
</evidence>
<feature type="region of interest" description="Disordered" evidence="12">
    <location>
        <begin position="1290"/>
        <end position="1376"/>
    </location>
</feature>
<feature type="compositionally biased region" description="Basic and acidic residues" evidence="12">
    <location>
        <begin position="470"/>
        <end position="498"/>
    </location>
</feature>
<dbReference type="GO" id="GO:0000981">
    <property type="term" value="F:DNA-binding transcription factor activity, RNA polymerase II-specific"/>
    <property type="evidence" value="ECO:0007669"/>
    <property type="project" value="TreeGrafter"/>
</dbReference>
<feature type="compositionally biased region" description="Low complexity" evidence="12">
    <location>
        <begin position="1353"/>
        <end position="1365"/>
    </location>
</feature>
<dbReference type="InterPro" id="IPR052412">
    <property type="entry name" value="CC-Dev_Transcription_Reg"/>
</dbReference>
<evidence type="ECO:0000259" key="13">
    <source>
        <dbReference type="PROSITE" id="PS50118"/>
    </source>
</evidence>
<feature type="region of interest" description="Disordered" evidence="12">
    <location>
        <begin position="263"/>
        <end position="398"/>
    </location>
</feature>
<keyword evidence="2" id="KW-0597">Phosphoprotein</keyword>
<organism evidence="14 15">
    <name type="scientific">Mola mola</name>
    <name type="common">Ocean sunfish</name>
    <name type="synonym">Tetraodon mola</name>
    <dbReference type="NCBI Taxonomy" id="94237"/>
    <lineage>
        <taxon>Eukaryota</taxon>
        <taxon>Metazoa</taxon>
        <taxon>Chordata</taxon>
        <taxon>Craniata</taxon>
        <taxon>Vertebrata</taxon>
        <taxon>Euteleostomi</taxon>
        <taxon>Actinopterygii</taxon>
        <taxon>Neopterygii</taxon>
        <taxon>Teleostei</taxon>
        <taxon>Neoteleostei</taxon>
        <taxon>Acanthomorphata</taxon>
        <taxon>Eupercaria</taxon>
        <taxon>Tetraodontiformes</taxon>
        <taxon>Molidae</taxon>
        <taxon>Mola</taxon>
    </lineage>
</organism>
<feature type="compositionally biased region" description="Polar residues" evidence="12">
    <location>
        <begin position="529"/>
        <end position="541"/>
    </location>
</feature>
<evidence type="ECO:0000256" key="9">
    <source>
        <dbReference type="ARBA" id="ARBA00065636"/>
    </source>
</evidence>
<evidence type="ECO:0000256" key="5">
    <source>
        <dbReference type="ARBA" id="ARBA00023163"/>
    </source>
</evidence>
<feature type="compositionally biased region" description="Polar residues" evidence="12">
    <location>
        <begin position="299"/>
        <end position="323"/>
    </location>
</feature>
<feature type="compositionally biased region" description="Polar residues" evidence="12">
    <location>
        <begin position="934"/>
        <end position="943"/>
    </location>
</feature>
<dbReference type="PANTHER" id="PTHR13059">
    <property type="entry name" value="HMG-BOX TRANSCRIPTION FACTOR BBX"/>
    <property type="match status" value="1"/>
</dbReference>
<feature type="compositionally biased region" description="Basic and acidic residues" evidence="12">
    <location>
        <begin position="1032"/>
        <end position="1046"/>
    </location>
</feature>
<feature type="compositionally biased region" description="Basic and acidic residues" evidence="12">
    <location>
        <begin position="1857"/>
        <end position="1889"/>
    </location>
</feature>
<evidence type="ECO:0000256" key="8">
    <source>
        <dbReference type="ARBA" id="ARBA00064662"/>
    </source>
</evidence>
<evidence type="ECO:0000313" key="15">
    <source>
        <dbReference type="Proteomes" id="UP000261620"/>
    </source>
</evidence>
<dbReference type="OMA" id="EPEEAIW"/>
<feature type="domain" description="HMG box" evidence="13">
    <location>
        <begin position="1047"/>
        <end position="1115"/>
    </location>
</feature>
<comment type="subunit">
    <text evidence="9">Interacts with ATXN1.</text>
</comment>
<feature type="compositionally biased region" description="Low complexity" evidence="12">
    <location>
        <begin position="1892"/>
        <end position="1909"/>
    </location>
</feature>
<dbReference type="Ensembl" id="ENSMMOT00000021047.1">
    <property type="protein sequence ID" value="ENSMMOP00000020701.1"/>
    <property type="gene ID" value="ENSMMOG00000015741.1"/>
</dbReference>
<dbReference type="Pfam" id="PF16090">
    <property type="entry name" value="DUF4819"/>
    <property type="match status" value="1"/>
</dbReference>
<feature type="region of interest" description="Disordered" evidence="12">
    <location>
        <begin position="183"/>
        <end position="203"/>
    </location>
</feature>
<feature type="compositionally biased region" description="Basic and acidic residues" evidence="12">
    <location>
        <begin position="1938"/>
        <end position="1965"/>
    </location>
</feature>
<feature type="compositionally biased region" description="Basic and acidic residues" evidence="12">
    <location>
        <begin position="1332"/>
        <end position="1342"/>
    </location>
</feature>
<feature type="region of interest" description="Disordered" evidence="12">
    <location>
        <begin position="852"/>
        <end position="880"/>
    </location>
</feature>
<evidence type="ECO:0000256" key="11">
    <source>
        <dbReference type="PROSITE-ProRule" id="PRU00267"/>
    </source>
</evidence>
<feature type="DNA-binding region" description="HMG box" evidence="11">
    <location>
        <begin position="1047"/>
        <end position="1115"/>
    </location>
</feature>
<evidence type="ECO:0000256" key="6">
    <source>
        <dbReference type="ARBA" id="ARBA00023242"/>
    </source>
</evidence>
<feature type="compositionally biased region" description="Polar residues" evidence="12">
    <location>
        <begin position="1300"/>
        <end position="1310"/>
    </location>
</feature>
<feature type="region of interest" description="Disordered" evidence="12">
    <location>
        <begin position="2222"/>
        <end position="2280"/>
    </location>
</feature>
<name>A0A3Q3XDQ3_MOLML</name>
<dbReference type="SUPFAM" id="SSF47095">
    <property type="entry name" value="HMG-box"/>
    <property type="match status" value="1"/>
</dbReference>
<feature type="compositionally biased region" description="Low complexity" evidence="12">
    <location>
        <begin position="2003"/>
        <end position="2018"/>
    </location>
</feature>
<dbReference type="SMART" id="SM00398">
    <property type="entry name" value="HMG"/>
    <property type="match status" value="1"/>
</dbReference>
<sequence length="2280" mass="242513">ALAKGLKNQRVLARKIKRTVEIGAGTAGGTRVKETDSCHLSSVFRPGVVRRVSGGAVEVQLQGQETLVKYPFFGDTMMMSAGAKNTVGFILDAPPPGMAPVAVGTQVCVPFGGEEGQLLLYREGVIAKVDPHPGVSFPYQVLLNENRETSDKEEEQSKANTQAVWVSRQSLRLLTPPWEVSHLDGGRAKERDLEREREERERREEMEVEREVCQLSIGMGVLGRGTGLGHVFSHEGVAGGHPYGKVHISPHSTVAGSTVHGCGDNYSHTERQKQPNSPDEDVEVSHFNMGLSVGPKPNTVPSQHRSITSQSGGYSPSSPNLSVVQGLGPQHLSTLSSSQTPPTPTLLGSEMNNTTPNLTPSKTTPNQIPTSTSTSGGGSSSTSSRTRTPLSLAQQKYKKGDVVCTPNGIRKKFNGKQWRRLCSREGCMKESQRRGYCSRHLSMRTREIEAVGGERGGGGSSSGTVTPSDLRGRASSEFEWDDTSRESSETSSRGDSRPRLVLPSLLPHDLSSRFDFDECEAATMLVSLGSSRSGTPSFSPISNQSPFSPAPSPSPSPLFGFRPANFSPITASPVLQHRRHRQPSGTGGGGAGGTKATAPAAGSERERHTSGIQTSFHSNLMFTVPMSPSKRKPDAPPPPPLPSHHHDYTPKTELEQGDPNNSFRVLSPQTPTSHSQTHTPTFSRPRGVTTPLSSRPPSSTAVSPPPLLVSPTPPSPLTPDGGPRRVVPVSQQPLRDSPVIVRNPEVPLAKFTECPLGRGGEGVNEGGINNTLSKDIRLTPLTPQPNSGLQVPVPINAAATTIPNGTVLLRSPAQTLVLVSPSPSSLSTTDAPTTPLQALSVTVSTTVTAPIASSADTSGEQEENWGTGFGGEVQQPVPCHPSPTALLPLILPAESLHPVPRKDIIMGRPGTWTNVEPRSVPVFPWHSLVPFLAPTQSDPSSQPGEGPHPVNHPQVGSLKTAPPAVERGPLSQPPPSSEEPLPEKEKVEAERERPDSETESDVDDFLPGVVPEQPISTSPVKRRTQSLSALPKDGDKNSPGKREKDHIRRPMNAFMIFSKRHRALVHQRHPNQDNRTVSKILGEWWYALGPKEKQKYHDLAFQVKEAHFKAHPDWKWCNKDRKKSSSEGRGVPGGKDIRERSMSESTELKGVGPGLVGVSERNTGESNIGQLTRPRAFSQSAMHSLERGERGNTQALAELAQCGDGGNQFSSHTSTLSQSQRGVSEDMTSDEERMVICEEEGDDDVIDPYPSSSIDLKCKERVTDSDSENGSGDESERKRVFAPVICSSALSSSTQHTSHGRSISLSSYPTSKRYDEGRPGGGGGFFHHRRKERGEGEGKDTYGGEEGGEVQATSFSFSSGQSVTSPAGGTPSSSISSLGANPATGIGAIRVASTVVTNVMRPVISTPLPIASKPREGGTSSSPHPPERKSLTPQQQPQLLIGSGGGAAATGGGYYSSSSPHPVGAGPGGLVTNLVLGGALSAQPAVQLITPSPQPQPSQQQVFPSTAVSGPHCQTNGPLPLPLLQPQFLPASSLVPPGGKAITQVQYILPTLPANSHPKSPPQQLSQTTSIFNLPTAPPTHVSLANGKQQVTSSMTGYTSSQTVGVVSPGTRQTQSPVLQGKMLVPMATVRTAPAPAQQFPIVTPPLPVQNGAQTGSKIIQIAPMPVVQSQLPQGGAVHSAGAFPVTMGTAAVVAPGSAPSQAVLLPPTPTITYVQSTPGVPSTLPLVSTTTGSSTTQQALPVAGSAYVPSALATLGFTAIAPPGQALVQPLITQPPLLAPAQSPLPSTSAPASGGQIVTAIYPPSPSVTMATGVVSMTAVPPSVVYSVSSPSSTSPHILSKHTATPTTVNHPHPQLHLERQADRHLPQTDRQAERPAETLMHSDRQLERQPPTSSSSSSVAPSTPGTPKLSQLPVRAPQKVKAMVANIPVGSYEGGGRGKEREREKDREREREREREKERERDAVASGHFSFDPESPLTHPAEDPPSSDRPQEISSAAGWKESLPSSPLPTPSATEPNLPPPQSDKDGSTPKKVKARPPPLKKTFDSVDVLSEVYFEERFAELPEFRPEEVLPSPTLQSLATSPRAILGSYRRKRKNSTLDSATDDQVSPKRKSRRRSSCSSEPNTPKSAAKCEGDIFTFDRATDGEDILTDLEFDKVPYSSLRRTLDQRRALVMQLFQEQGFFPSQATAAFQTRYSDIFPTKLCLQLKIREVRQKIMQTAAPSDASGLGTPDSSGCLAGPSGSQSGEGSVRGELQDDEEEQGTEASPEDPRDSQDSSR</sequence>
<dbReference type="Proteomes" id="UP000261620">
    <property type="component" value="Unplaced"/>
</dbReference>
<feature type="region of interest" description="Disordered" evidence="12">
    <location>
        <begin position="1407"/>
        <end position="1446"/>
    </location>
</feature>
<feature type="region of interest" description="Disordered" evidence="12">
    <location>
        <begin position="1827"/>
        <end position="2049"/>
    </location>
</feature>
<dbReference type="PANTHER" id="PTHR13059:SF15">
    <property type="entry name" value="PROTEIN CAPICUA HOMOLOG ISOFORM X1"/>
    <property type="match status" value="1"/>
</dbReference>
<dbReference type="Pfam" id="PF00505">
    <property type="entry name" value="HMG_box"/>
    <property type="match status" value="1"/>
</dbReference>
<dbReference type="GO" id="GO:0000977">
    <property type="term" value="F:RNA polymerase II transcription regulatory region sequence-specific DNA binding"/>
    <property type="evidence" value="ECO:0007669"/>
    <property type="project" value="TreeGrafter"/>
</dbReference>
<feature type="compositionally biased region" description="Basic and acidic residues" evidence="12">
    <location>
        <begin position="981"/>
        <end position="996"/>
    </location>
</feature>
<evidence type="ECO:0000313" key="14">
    <source>
        <dbReference type="Ensembl" id="ENSMMOP00000020701.1"/>
    </source>
</evidence>
<dbReference type="FunFam" id="1.10.30.10:FF:000010">
    <property type="entry name" value="Capicua transcriptional repressor b"/>
    <property type="match status" value="1"/>
</dbReference>
<feature type="region of interest" description="Disordered" evidence="12">
    <location>
        <begin position="1489"/>
        <end position="1517"/>
    </location>
</feature>
<dbReference type="InterPro" id="IPR058606">
    <property type="entry name" value="HTH_Cic_C"/>
</dbReference>
<keyword evidence="1" id="KW-0678">Repressor</keyword>
<evidence type="ECO:0000256" key="7">
    <source>
        <dbReference type="ARBA" id="ARBA00053962"/>
    </source>
</evidence>
<feature type="region of interest" description="Disordered" evidence="12">
    <location>
        <begin position="933"/>
        <end position="1046"/>
    </location>
</feature>
<feature type="compositionally biased region" description="Polar residues" evidence="12">
    <location>
        <begin position="1207"/>
        <end position="1222"/>
    </location>
</feature>
<evidence type="ECO:0000256" key="10">
    <source>
        <dbReference type="ARBA" id="ARBA00074291"/>
    </source>
</evidence>
<evidence type="ECO:0000256" key="1">
    <source>
        <dbReference type="ARBA" id="ARBA00022491"/>
    </source>
</evidence>
<feature type="compositionally biased region" description="Polar residues" evidence="12">
    <location>
        <begin position="1160"/>
        <end position="1170"/>
    </location>
</feature>
<dbReference type="Gene3D" id="1.10.30.10">
    <property type="entry name" value="High mobility group box domain"/>
    <property type="match status" value="1"/>
</dbReference>